<dbReference type="PANTHER" id="PTHR35902">
    <property type="entry name" value="S-LAYER DOMAIN-LIKE PROTEIN-RELATED"/>
    <property type="match status" value="1"/>
</dbReference>
<dbReference type="Gene3D" id="2.60.40.10">
    <property type="entry name" value="Immunoglobulins"/>
    <property type="match status" value="1"/>
</dbReference>
<feature type="region of interest" description="Disordered" evidence="1">
    <location>
        <begin position="304"/>
        <end position="337"/>
    </location>
</feature>
<feature type="transmembrane region" description="Helical" evidence="2">
    <location>
        <begin position="342"/>
        <end position="361"/>
    </location>
</feature>
<evidence type="ECO:0000313" key="3">
    <source>
        <dbReference type="EMBL" id="GGI99244.1"/>
    </source>
</evidence>
<dbReference type="Proteomes" id="UP000653099">
    <property type="component" value="Unassembled WGS sequence"/>
</dbReference>
<organism evidence="3 4">
    <name type="scientific">Halobellus salinus</name>
    <dbReference type="NCBI Taxonomy" id="931585"/>
    <lineage>
        <taxon>Archaea</taxon>
        <taxon>Methanobacteriati</taxon>
        <taxon>Methanobacteriota</taxon>
        <taxon>Stenosarchaea group</taxon>
        <taxon>Halobacteria</taxon>
        <taxon>Halobacteriales</taxon>
        <taxon>Haloferacaceae</taxon>
        <taxon>Halobellus</taxon>
    </lineage>
</organism>
<keyword evidence="2" id="KW-0472">Membrane</keyword>
<protein>
    <recommendedName>
        <fullName evidence="5">CARDB domain-containing protein</fullName>
    </recommendedName>
</protein>
<evidence type="ECO:0008006" key="5">
    <source>
        <dbReference type="Google" id="ProtNLM"/>
    </source>
</evidence>
<reference evidence="3" key="2">
    <citation type="submission" date="2020-09" db="EMBL/GenBank/DDBJ databases">
        <authorList>
            <person name="Sun Q."/>
            <person name="Ohkuma M."/>
        </authorList>
    </citation>
    <scope>NUCLEOTIDE SEQUENCE</scope>
    <source>
        <strain evidence="3">JCM 14359</strain>
    </source>
</reference>
<sequence length="364" mass="37358">MTVAPDDPNTGEQVTIEATISNLENSDTTVEVTDLYVRTPGTTEEFARGEDVGSIAPGGTLSVPVSTTFETAGKKRLDVNLGVRDEDGAYHSYTYPVYIDVSEPTVKADLSATTSRNTSGTTEVSLTNFGNTNLSNVEITATANGELLDRNFVYEVPPESSGTTAFDTGDVDADAVEFTAMYTAAGDTHNTSLTVDIDEETRVPGEVRLTAIEASQAGTGVTIQGDAANLGSTDAGSVLVRIGDADDVRPAPPSGEYFVGAVEASEFATFELTAQADANVSSIPVEITYIVDNERVTTTQRVDLTAGGPVSSNVGAAPGGAASGDGPGGPGSDGSGGLPLQLVGGAVVVASIVGGVALYRWRSR</sequence>
<evidence type="ECO:0000256" key="1">
    <source>
        <dbReference type="SAM" id="MobiDB-lite"/>
    </source>
</evidence>
<comment type="caution">
    <text evidence="3">The sequence shown here is derived from an EMBL/GenBank/DDBJ whole genome shotgun (WGS) entry which is preliminary data.</text>
</comment>
<dbReference type="PANTHER" id="PTHR35902:SF6">
    <property type="entry name" value="CONSERVED WITHIN P. AEROPHILUM"/>
    <property type="match status" value="1"/>
</dbReference>
<name>A0A830E8D4_9EURY</name>
<dbReference type="InterPro" id="IPR013783">
    <property type="entry name" value="Ig-like_fold"/>
</dbReference>
<reference evidence="3" key="1">
    <citation type="journal article" date="2014" name="Int. J. Syst. Evol. Microbiol.">
        <title>Complete genome sequence of Corynebacterium casei LMG S-19264T (=DSM 44701T), isolated from a smear-ripened cheese.</title>
        <authorList>
            <consortium name="US DOE Joint Genome Institute (JGI-PGF)"/>
            <person name="Walter F."/>
            <person name="Albersmeier A."/>
            <person name="Kalinowski J."/>
            <person name="Ruckert C."/>
        </authorList>
    </citation>
    <scope>NUCLEOTIDE SEQUENCE</scope>
    <source>
        <strain evidence="3">JCM 14359</strain>
    </source>
</reference>
<evidence type="ECO:0000313" key="4">
    <source>
        <dbReference type="Proteomes" id="UP000653099"/>
    </source>
</evidence>
<evidence type="ECO:0000256" key="2">
    <source>
        <dbReference type="SAM" id="Phobius"/>
    </source>
</evidence>
<keyword evidence="4" id="KW-1185">Reference proteome</keyword>
<keyword evidence="2" id="KW-1133">Transmembrane helix</keyword>
<keyword evidence="2" id="KW-0812">Transmembrane</keyword>
<gene>
    <name evidence="3" type="ORF">GCM10008995_06500</name>
</gene>
<proteinExistence type="predicted"/>
<dbReference type="EMBL" id="BMOC01000002">
    <property type="protein sequence ID" value="GGI99244.1"/>
    <property type="molecule type" value="Genomic_DNA"/>
</dbReference>
<feature type="compositionally biased region" description="Gly residues" evidence="1">
    <location>
        <begin position="317"/>
        <end position="337"/>
    </location>
</feature>
<accession>A0A830E8D4</accession>
<dbReference type="AlphaFoldDB" id="A0A830E8D4"/>